<proteinExistence type="inferred from homology"/>
<dbReference type="InterPro" id="IPR001753">
    <property type="entry name" value="Enoyl-CoA_hydra/iso"/>
</dbReference>
<dbReference type="Proteomes" id="UP000262621">
    <property type="component" value="Unassembled WGS sequence"/>
</dbReference>
<dbReference type="InterPro" id="IPR029045">
    <property type="entry name" value="ClpP/crotonase-like_dom_sf"/>
</dbReference>
<dbReference type="GO" id="GO:0016853">
    <property type="term" value="F:isomerase activity"/>
    <property type="evidence" value="ECO:0007669"/>
    <property type="project" value="UniProtKB-KW"/>
</dbReference>
<name>A0A372FYN1_9ACTN</name>
<dbReference type="PANTHER" id="PTHR11941">
    <property type="entry name" value="ENOYL-COA HYDRATASE-RELATED"/>
    <property type="match status" value="1"/>
</dbReference>
<evidence type="ECO:0000256" key="2">
    <source>
        <dbReference type="RuleBase" id="RU003707"/>
    </source>
</evidence>
<dbReference type="GO" id="GO:0006635">
    <property type="term" value="P:fatty acid beta-oxidation"/>
    <property type="evidence" value="ECO:0007669"/>
    <property type="project" value="TreeGrafter"/>
</dbReference>
<protein>
    <submittedName>
        <fullName evidence="3">Enoyl-CoA hydratase/isomerase family protein</fullName>
    </submittedName>
</protein>
<dbReference type="PANTHER" id="PTHR11941:SF54">
    <property type="entry name" value="ENOYL-COA HYDRATASE, MITOCHONDRIAL"/>
    <property type="match status" value="1"/>
</dbReference>
<organism evidence="3 4">
    <name type="scientific">Micromonospora craniellae</name>
    <dbReference type="NCBI Taxonomy" id="2294034"/>
    <lineage>
        <taxon>Bacteria</taxon>
        <taxon>Bacillati</taxon>
        <taxon>Actinomycetota</taxon>
        <taxon>Actinomycetes</taxon>
        <taxon>Micromonosporales</taxon>
        <taxon>Micromonosporaceae</taxon>
        <taxon>Micromonospora</taxon>
    </lineage>
</organism>
<reference evidence="3 4" key="1">
    <citation type="submission" date="2018-08" db="EMBL/GenBank/DDBJ databases">
        <title>Verrucosispora craniellae sp. nov., isolated from a marine sponge in the South China Sea.</title>
        <authorList>
            <person name="Li L."/>
            <person name="Lin H.W."/>
        </authorList>
    </citation>
    <scope>NUCLEOTIDE SEQUENCE [LARGE SCALE GENOMIC DNA]</scope>
    <source>
        <strain evidence="3 4">LHW63014</strain>
    </source>
</reference>
<evidence type="ECO:0000313" key="4">
    <source>
        <dbReference type="Proteomes" id="UP000262621"/>
    </source>
</evidence>
<dbReference type="RefSeq" id="WP_117228524.1">
    <property type="nucleotide sequence ID" value="NZ_CP061725.1"/>
</dbReference>
<accession>A0A372FYN1</accession>
<dbReference type="Gene3D" id="3.90.226.10">
    <property type="entry name" value="2-enoyl-CoA Hydratase, Chain A, domain 1"/>
    <property type="match status" value="1"/>
</dbReference>
<dbReference type="OrthoDB" id="4308938at2"/>
<sequence>MTRVRHTTDDQVMTIVLDGPDSMNSLTPAVIAGLDTALDEAEQDHGLRAVVVTGAGERAFSVGMDIDFLESCFADPQRTFLPFLRSYHAVLRRIEQLGVPVIARVNGLARAGGFELILACDFVITADEARVGDIHLEFGMPPGAGSSQRAPRKLGDQRAKALMLTPTWLRGPELVQWGVALASAPRAELDDEVGRLLAMLRGRSRPGLAITKRLLNSVHTMTLEEGLRYEREMFSRLHEEVDEVAEGYRAFVEKRRPVWGDVDVRNLA</sequence>
<evidence type="ECO:0000256" key="1">
    <source>
        <dbReference type="ARBA" id="ARBA00005254"/>
    </source>
</evidence>
<gene>
    <name evidence="3" type="ORF">D0Q02_14590</name>
</gene>
<dbReference type="AlphaFoldDB" id="A0A372FYN1"/>
<comment type="caution">
    <text evidence="3">The sequence shown here is derived from an EMBL/GenBank/DDBJ whole genome shotgun (WGS) entry which is preliminary data.</text>
</comment>
<keyword evidence="4" id="KW-1185">Reference proteome</keyword>
<dbReference type="InterPro" id="IPR018376">
    <property type="entry name" value="Enoyl-CoA_hyd/isom_CS"/>
</dbReference>
<dbReference type="CDD" id="cd06558">
    <property type="entry name" value="crotonase-like"/>
    <property type="match status" value="1"/>
</dbReference>
<evidence type="ECO:0000313" key="3">
    <source>
        <dbReference type="EMBL" id="RFS45833.1"/>
    </source>
</evidence>
<dbReference type="EMBL" id="QVFU01000013">
    <property type="protein sequence ID" value="RFS45833.1"/>
    <property type="molecule type" value="Genomic_DNA"/>
</dbReference>
<dbReference type="Pfam" id="PF00378">
    <property type="entry name" value="ECH_1"/>
    <property type="match status" value="1"/>
</dbReference>
<comment type="similarity">
    <text evidence="1 2">Belongs to the enoyl-CoA hydratase/isomerase family.</text>
</comment>
<dbReference type="PROSITE" id="PS00166">
    <property type="entry name" value="ENOYL_COA_HYDRATASE"/>
    <property type="match status" value="1"/>
</dbReference>
<keyword evidence="3" id="KW-0413">Isomerase</keyword>
<dbReference type="SUPFAM" id="SSF52096">
    <property type="entry name" value="ClpP/crotonase"/>
    <property type="match status" value="1"/>
</dbReference>